<sequence length="195" mass="21714">MFHCECTRPCPCVLTRKEPRLPQRHGMRLHYCTRIALGNCGLVCTIDNRQFKRHSNTGSQECQSMLACCLCSHGHAGVSPDQQQIRIDEMLSTLFPRSCCSDLHIIRSVGASVSGSVALLDPVLAGHQLCLSTAFQKFRIPESQKMTISSAWLSPRSRAWLLNDRGVSRLYATPWSSNSAVSCAWLYWLAATGEE</sequence>
<proteinExistence type="predicted"/>
<comment type="caution">
    <text evidence="1">The sequence shown here is derived from an EMBL/GenBank/DDBJ whole genome shotgun (WGS) entry which is preliminary data.</text>
</comment>
<gene>
    <name evidence="1" type="ORF">BJX66DRAFT_171518</name>
</gene>
<accession>A0ABR4G8E7</accession>
<protein>
    <submittedName>
        <fullName evidence="1">Uncharacterized protein</fullName>
    </submittedName>
</protein>
<evidence type="ECO:0000313" key="1">
    <source>
        <dbReference type="EMBL" id="KAL2795297.1"/>
    </source>
</evidence>
<organism evidence="1 2">
    <name type="scientific">Aspergillus keveii</name>
    <dbReference type="NCBI Taxonomy" id="714993"/>
    <lineage>
        <taxon>Eukaryota</taxon>
        <taxon>Fungi</taxon>
        <taxon>Dikarya</taxon>
        <taxon>Ascomycota</taxon>
        <taxon>Pezizomycotina</taxon>
        <taxon>Eurotiomycetes</taxon>
        <taxon>Eurotiomycetidae</taxon>
        <taxon>Eurotiales</taxon>
        <taxon>Aspergillaceae</taxon>
        <taxon>Aspergillus</taxon>
        <taxon>Aspergillus subgen. Nidulantes</taxon>
    </lineage>
</organism>
<dbReference type="Proteomes" id="UP001610563">
    <property type="component" value="Unassembled WGS sequence"/>
</dbReference>
<dbReference type="EMBL" id="JBFTWV010000036">
    <property type="protein sequence ID" value="KAL2795297.1"/>
    <property type="molecule type" value="Genomic_DNA"/>
</dbReference>
<reference evidence="1 2" key="1">
    <citation type="submission" date="2024-07" db="EMBL/GenBank/DDBJ databases">
        <title>Section-level genome sequencing and comparative genomics of Aspergillus sections Usti and Cavernicolus.</title>
        <authorList>
            <consortium name="Lawrence Berkeley National Laboratory"/>
            <person name="Nybo J.L."/>
            <person name="Vesth T.C."/>
            <person name="Theobald S."/>
            <person name="Frisvad J.C."/>
            <person name="Larsen T.O."/>
            <person name="Kjaerboelling I."/>
            <person name="Rothschild-Mancinelli K."/>
            <person name="Lyhne E.K."/>
            <person name="Kogle M.E."/>
            <person name="Barry K."/>
            <person name="Clum A."/>
            <person name="Na H."/>
            <person name="Ledsgaard L."/>
            <person name="Lin J."/>
            <person name="Lipzen A."/>
            <person name="Kuo A."/>
            <person name="Riley R."/>
            <person name="Mondo S."/>
            <person name="Labutti K."/>
            <person name="Haridas S."/>
            <person name="Pangalinan J."/>
            <person name="Salamov A.A."/>
            <person name="Simmons B.A."/>
            <person name="Magnuson J.K."/>
            <person name="Chen J."/>
            <person name="Drula E."/>
            <person name="Henrissat B."/>
            <person name="Wiebenga A."/>
            <person name="Lubbers R.J."/>
            <person name="Gomes A.C."/>
            <person name="Makela M.R."/>
            <person name="Stajich J."/>
            <person name="Grigoriev I.V."/>
            <person name="Mortensen U.H."/>
            <person name="De Vries R.P."/>
            <person name="Baker S.E."/>
            <person name="Andersen M.R."/>
        </authorList>
    </citation>
    <scope>NUCLEOTIDE SEQUENCE [LARGE SCALE GENOMIC DNA]</scope>
    <source>
        <strain evidence="1 2">CBS 209.92</strain>
    </source>
</reference>
<evidence type="ECO:0000313" key="2">
    <source>
        <dbReference type="Proteomes" id="UP001610563"/>
    </source>
</evidence>
<keyword evidence="2" id="KW-1185">Reference proteome</keyword>
<name>A0ABR4G8E7_9EURO</name>